<keyword evidence="1" id="KW-1133">Transmembrane helix</keyword>
<feature type="transmembrane region" description="Helical" evidence="1">
    <location>
        <begin position="604"/>
        <end position="626"/>
    </location>
</feature>
<dbReference type="CDD" id="cd02440">
    <property type="entry name" value="AdoMet_MTases"/>
    <property type="match status" value="1"/>
</dbReference>
<evidence type="ECO:0000313" key="2">
    <source>
        <dbReference type="EMBL" id="HDX31971.1"/>
    </source>
</evidence>
<accession>A0A7C1FUQ6</accession>
<keyword evidence="1" id="KW-0812">Transmembrane</keyword>
<feature type="transmembrane region" description="Helical" evidence="1">
    <location>
        <begin position="156"/>
        <end position="174"/>
    </location>
</feature>
<evidence type="ECO:0008006" key="3">
    <source>
        <dbReference type="Google" id="ProtNLM"/>
    </source>
</evidence>
<feature type="transmembrane region" description="Helical" evidence="1">
    <location>
        <begin position="570"/>
        <end position="592"/>
    </location>
</feature>
<dbReference type="SUPFAM" id="SSF53335">
    <property type="entry name" value="S-adenosyl-L-methionine-dependent methyltransferases"/>
    <property type="match status" value="1"/>
</dbReference>
<feature type="transmembrane region" description="Helical" evidence="1">
    <location>
        <begin position="26"/>
        <end position="48"/>
    </location>
</feature>
<reference evidence="2" key="1">
    <citation type="journal article" date="2020" name="mSystems">
        <title>Genome- and Community-Level Interaction Insights into Carbon Utilization and Element Cycling Functions of Hydrothermarchaeota in Hydrothermal Sediment.</title>
        <authorList>
            <person name="Zhou Z."/>
            <person name="Liu Y."/>
            <person name="Xu W."/>
            <person name="Pan J."/>
            <person name="Luo Z.H."/>
            <person name="Li M."/>
        </authorList>
    </citation>
    <scope>NUCLEOTIDE SEQUENCE [LARGE SCALE GENOMIC DNA]</scope>
    <source>
        <strain evidence="2">SpSt-289</strain>
    </source>
</reference>
<name>A0A7C1FUQ6_9CHLR</name>
<feature type="transmembrane region" description="Helical" evidence="1">
    <location>
        <begin position="632"/>
        <end position="658"/>
    </location>
</feature>
<feature type="transmembrane region" description="Helical" evidence="1">
    <location>
        <begin position="130"/>
        <end position="150"/>
    </location>
</feature>
<feature type="transmembrane region" description="Helical" evidence="1">
    <location>
        <begin position="762"/>
        <end position="780"/>
    </location>
</feature>
<feature type="transmembrane region" description="Helical" evidence="1">
    <location>
        <begin position="60"/>
        <end position="83"/>
    </location>
</feature>
<feature type="transmembrane region" description="Helical" evidence="1">
    <location>
        <begin position="181"/>
        <end position="202"/>
    </location>
</feature>
<comment type="caution">
    <text evidence="2">The sequence shown here is derived from an EMBL/GenBank/DDBJ whole genome shotgun (WGS) entry which is preliminary data.</text>
</comment>
<keyword evidence="1" id="KW-0472">Membrane</keyword>
<feature type="transmembrane region" description="Helical" evidence="1">
    <location>
        <begin position="95"/>
        <end position="123"/>
    </location>
</feature>
<proteinExistence type="predicted"/>
<gene>
    <name evidence="2" type="ORF">ENQ20_10855</name>
</gene>
<feature type="transmembrane region" description="Helical" evidence="1">
    <location>
        <begin position="670"/>
        <end position="696"/>
    </location>
</feature>
<feature type="transmembrane region" description="Helical" evidence="1">
    <location>
        <begin position="702"/>
        <end position="722"/>
    </location>
</feature>
<feature type="transmembrane region" description="Helical" evidence="1">
    <location>
        <begin position="734"/>
        <end position="756"/>
    </location>
</feature>
<sequence length="800" mass="87155">MALISASVLALQVIFTRIFSIMIWHHFTYLVVGLALLGGGAAGVFLAVRQWRHAVIRARLGPLALAFSLGILAMLAIISFVQFDPLRMSALPRTFAGLAIYFAGLFTTFTLGGLVIAGAFSVWSYHAHRLYFADLLGAGVSTLGVIWVVHSLSAPSAILLTALLAAMAALLFDIDRRWRIAAGVVATAQAALLVASLVQPIYLPVPESKPLHWALQMSGAGQPEYTRWNPVARVDVTQAVEVTEPMIVGGVSRRGLAQQPAEKTYRLRFVTLDGTSMTGLFEYDGDLAKFGFLRHAIISAPYLLSEPAPSTLLVGVGGGIDILLAKLYNARRIVAIDLNSDVIDLVVNRYANFTGRLASGETEVLTAEGRSFLTRTNERFDVIQGIGLDNLAALNTGAYVLSESYLYTVEAFELALNRLTPNGVFSWTRAATDPPIETLRLTGLAAEALRRRGIGDPAAHIIVVENDTQSAINLLVSPSSFTPAQVERLEAWALENGFALLHDPFTQRDTAYAAYLTAQNPREFEERYPFNIYPVTDDHPFYYNYFKWDRLLEGGVRSGNVSARVPMGNIILLTMLGFSLAAAIAFVVYPLWRNQRAGLTMSNAGKMLTYFSALGMAYMFVQIVLIQRFTLFIGYPTLAITTTIFSMLCFSACGSLLGRRLFRVDRRLPQIIGVVSALILLYVWGLPVVFSALLGLSDLARVIASILLIAPLAFFMGMPFPMGLREVGQAAPALVPWAWGMNGVFSVLGSTTVIVLSMMSSFTVSLIAAALIYGVAAWMAPALRETRVEKIYGYAPAMVD</sequence>
<evidence type="ECO:0000256" key="1">
    <source>
        <dbReference type="SAM" id="Phobius"/>
    </source>
</evidence>
<organism evidence="2">
    <name type="scientific">Caldilinea aerophila</name>
    <dbReference type="NCBI Taxonomy" id="133453"/>
    <lineage>
        <taxon>Bacteria</taxon>
        <taxon>Bacillati</taxon>
        <taxon>Chloroflexota</taxon>
        <taxon>Caldilineae</taxon>
        <taxon>Caldilineales</taxon>
        <taxon>Caldilineaceae</taxon>
        <taxon>Caldilinea</taxon>
    </lineage>
</organism>
<protein>
    <recommendedName>
        <fullName evidence="3">Spermidine synthase</fullName>
    </recommendedName>
</protein>
<dbReference type="EMBL" id="DSMG01000107">
    <property type="protein sequence ID" value="HDX31971.1"/>
    <property type="molecule type" value="Genomic_DNA"/>
</dbReference>
<dbReference type="Gene3D" id="3.40.50.150">
    <property type="entry name" value="Vaccinia Virus protein VP39"/>
    <property type="match status" value="1"/>
</dbReference>
<dbReference type="AlphaFoldDB" id="A0A7C1FUQ6"/>
<dbReference type="InterPro" id="IPR029063">
    <property type="entry name" value="SAM-dependent_MTases_sf"/>
</dbReference>